<dbReference type="EMBL" id="JBHUOM010000002">
    <property type="protein sequence ID" value="MFD2933883.1"/>
    <property type="molecule type" value="Genomic_DNA"/>
</dbReference>
<evidence type="ECO:0000313" key="3">
    <source>
        <dbReference type="Proteomes" id="UP001597512"/>
    </source>
</evidence>
<evidence type="ECO:0000313" key="2">
    <source>
        <dbReference type="EMBL" id="MFD2933883.1"/>
    </source>
</evidence>
<keyword evidence="1" id="KW-0472">Membrane</keyword>
<organism evidence="2 3">
    <name type="scientific">Spirosoma flavum</name>
    <dbReference type="NCBI Taxonomy" id="2048557"/>
    <lineage>
        <taxon>Bacteria</taxon>
        <taxon>Pseudomonadati</taxon>
        <taxon>Bacteroidota</taxon>
        <taxon>Cytophagia</taxon>
        <taxon>Cytophagales</taxon>
        <taxon>Cytophagaceae</taxon>
        <taxon>Spirosoma</taxon>
    </lineage>
</organism>
<dbReference type="RefSeq" id="WP_381498808.1">
    <property type="nucleotide sequence ID" value="NZ_JBHUOM010000002.1"/>
</dbReference>
<proteinExistence type="predicted"/>
<comment type="caution">
    <text evidence="2">The sequence shown here is derived from an EMBL/GenBank/DDBJ whole genome shotgun (WGS) entry which is preliminary data.</text>
</comment>
<evidence type="ECO:0000256" key="1">
    <source>
        <dbReference type="SAM" id="Phobius"/>
    </source>
</evidence>
<feature type="transmembrane region" description="Helical" evidence="1">
    <location>
        <begin position="6"/>
        <end position="26"/>
    </location>
</feature>
<keyword evidence="1" id="KW-0812">Transmembrane</keyword>
<name>A0ABW6AGU2_9BACT</name>
<keyword evidence="3" id="KW-1185">Reference proteome</keyword>
<gene>
    <name evidence="2" type="ORF">ACFS25_08830</name>
</gene>
<reference evidence="3" key="1">
    <citation type="journal article" date="2019" name="Int. J. Syst. Evol. Microbiol.">
        <title>The Global Catalogue of Microorganisms (GCM) 10K type strain sequencing project: providing services to taxonomists for standard genome sequencing and annotation.</title>
        <authorList>
            <consortium name="The Broad Institute Genomics Platform"/>
            <consortium name="The Broad Institute Genome Sequencing Center for Infectious Disease"/>
            <person name="Wu L."/>
            <person name="Ma J."/>
        </authorList>
    </citation>
    <scope>NUCLEOTIDE SEQUENCE [LARGE SCALE GENOMIC DNA]</scope>
    <source>
        <strain evidence="3">KCTC 52490</strain>
    </source>
</reference>
<accession>A0ABW6AGU2</accession>
<keyword evidence="1" id="KW-1133">Transmembrane helix</keyword>
<dbReference type="Proteomes" id="UP001597512">
    <property type="component" value="Unassembled WGS sequence"/>
</dbReference>
<sequence length="275" mass="30925">MLNSLSYYYQIAALTLQVGAAFLPIFDKRIGIIRPVMSAKNFYQTLYQTDALFRVAGESWGVPEQLPAEVIIETLTLPVADAIPDFLTELDELSAETPIPVVTVDLLLTDTLLEVPILLVPEPITLIATPEPLPQSAPRPTTPSILPPIQQQSRIPQLNHKVLLLADEELDPSNLLFLEKVLKAVNLNIDGVDLLNLHGVQDMNFAELLRGKYINHFITFGVPFERINLDIMMDRYSPVRFEGITFLMADSLPTIEADQNLKKRLWSALQRVFRL</sequence>
<protein>
    <submittedName>
        <fullName evidence="2">Uncharacterized protein</fullName>
    </submittedName>
</protein>